<dbReference type="PANTHER" id="PTHR47510:SF3">
    <property type="entry name" value="ENDO_EXONUCLEASE_PHOSPHATASE DOMAIN-CONTAINING PROTEIN"/>
    <property type="match status" value="1"/>
</dbReference>
<proteinExistence type="predicted"/>
<evidence type="ECO:0008006" key="2">
    <source>
        <dbReference type="Google" id="ProtNLM"/>
    </source>
</evidence>
<sequence length="246" mass="29028">TVQRITDPTRVTDRSSTLIDHIIIEKTTQLKRWGVIDASDITDKMGNKITDHKLIFCDLNCEGGKRLAKLITYRDYSHLNLNEMLNMMAEVNWNYVAEILDVNDMNDFISTNIKQIFDRHAPLVTKRVTKKKAPWRNEEIKHLTKLKNNLRNKYQASRQTNDWVEYKTVRNQLNFIIRRAKKSFFERNLSNCKNSKEFWNSLRKGDVVGNKNYGHYLPVLKDSEINKSFVDMGSFYEADKELEEFL</sequence>
<name>A0A1B6KSQ7_9HEMI</name>
<evidence type="ECO:0000313" key="1">
    <source>
        <dbReference type="EMBL" id="JAT14441.1"/>
    </source>
</evidence>
<dbReference type="PANTHER" id="PTHR47510">
    <property type="entry name" value="REVERSE TRANSCRIPTASE DOMAIN-CONTAINING PROTEIN"/>
    <property type="match status" value="1"/>
</dbReference>
<dbReference type="EMBL" id="GEBQ01025536">
    <property type="protein sequence ID" value="JAT14441.1"/>
    <property type="molecule type" value="Transcribed_RNA"/>
</dbReference>
<dbReference type="AlphaFoldDB" id="A0A1B6KSQ7"/>
<gene>
    <name evidence="1" type="ORF">g.34455</name>
</gene>
<protein>
    <recommendedName>
        <fullName evidence="2">Endonuclease/exonuclease/phosphatase domain-containing protein</fullName>
    </recommendedName>
</protein>
<organism evidence="1">
    <name type="scientific">Graphocephala atropunctata</name>
    <dbReference type="NCBI Taxonomy" id="36148"/>
    <lineage>
        <taxon>Eukaryota</taxon>
        <taxon>Metazoa</taxon>
        <taxon>Ecdysozoa</taxon>
        <taxon>Arthropoda</taxon>
        <taxon>Hexapoda</taxon>
        <taxon>Insecta</taxon>
        <taxon>Pterygota</taxon>
        <taxon>Neoptera</taxon>
        <taxon>Paraneoptera</taxon>
        <taxon>Hemiptera</taxon>
        <taxon>Auchenorrhyncha</taxon>
        <taxon>Membracoidea</taxon>
        <taxon>Cicadellidae</taxon>
        <taxon>Cicadellinae</taxon>
        <taxon>Cicadellini</taxon>
        <taxon>Graphocephala</taxon>
    </lineage>
</organism>
<reference evidence="1" key="1">
    <citation type="submission" date="2015-11" db="EMBL/GenBank/DDBJ databases">
        <title>De novo transcriptome assembly of four potential Pierce s Disease insect vectors from Arizona vineyards.</title>
        <authorList>
            <person name="Tassone E.E."/>
        </authorList>
    </citation>
    <scope>NUCLEOTIDE SEQUENCE</scope>
</reference>
<feature type="non-terminal residue" evidence="1">
    <location>
        <position position="1"/>
    </location>
</feature>
<accession>A0A1B6KSQ7</accession>